<evidence type="ECO:0008006" key="3">
    <source>
        <dbReference type="Google" id="ProtNLM"/>
    </source>
</evidence>
<evidence type="ECO:0000313" key="1">
    <source>
        <dbReference type="EMBL" id="MEL0660119.1"/>
    </source>
</evidence>
<organism evidence="1 2">
    <name type="scientific">Psychromonas arctica</name>
    <dbReference type="NCBI Taxonomy" id="168275"/>
    <lineage>
        <taxon>Bacteria</taxon>
        <taxon>Pseudomonadati</taxon>
        <taxon>Pseudomonadota</taxon>
        <taxon>Gammaproteobacteria</taxon>
        <taxon>Alteromonadales</taxon>
        <taxon>Psychromonadaceae</taxon>
        <taxon>Psychromonas</taxon>
    </lineage>
</organism>
<gene>
    <name evidence="1" type="ORF">V6255_13335</name>
</gene>
<proteinExistence type="predicted"/>
<keyword evidence="2" id="KW-1185">Reference proteome</keyword>
<dbReference type="RefSeq" id="WP_341628605.1">
    <property type="nucleotide sequence ID" value="NZ_JBAKBA010000033.1"/>
</dbReference>
<dbReference type="InterPro" id="IPR036397">
    <property type="entry name" value="RNaseH_sf"/>
</dbReference>
<evidence type="ECO:0000313" key="2">
    <source>
        <dbReference type="Proteomes" id="UP001366060"/>
    </source>
</evidence>
<dbReference type="Proteomes" id="UP001366060">
    <property type="component" value="Unassembled WGS sequence"/>
</dbReference>
<dbReference type="Gene3D" id="3.30.420.10">
    <property type="entry name" value="Ribonuclease H-like superfamily/Ribonuclease H"/>
    <property type="match status" value="1"/>
</dbReference>
<reference evidence="1 2" key="1">
    <citation type="submission" date="2024-02" db="EMBL/GenBank/DDBJ databases">
        <title>Bacteria isolated from the canopy kelp, Nereocystis luetkeana.</title>
        <authorList>
            <person name="Pfister C.A."/>
            <person name="Younker I.T."/>
            <person name="Light S.H."/>
        </authorList>
    </citation>
    <scope>NUCLEOTIDE SEQUENCE [LARGE SCALE GENOMIC DNA]</scope>
    <source>
        <strain evidence="1 2">TI.2.07</strain>
    </source>
</reference>
<protein>
    <recommendedName>
        <fullName evidence="3">Exonuclease domain-containing protein</fullName>
    </recommendedName>
</protein>
<accession>A0ABU9HDY7</accession>
<dbReference type="InterPro" id="IPR012337">
    <property type="entry name" value="RNaseH-like_sf"/>
</dbReference>
<sequence length="165" mass="18917">MNNPNIIDIEASGFGGESYPIEVGLILGTGEKFCSLIFPADDWQYWNEEAEKVHHISRKMLENHGKPVSEVACLLNEKLAGMTLYSDGWVVDKPWLTRLFYASGVEMQFTVSSLEMILSDEQMKIWHKTKDKIIIQSNIQRHRASNDAWVIQETYRQTHQLSKGS</sequence>
<name>A0ABU9HDY7_9GAMM</name>
<dbReference type="EMBL" id="JBAKBA010000033">
    <property type="protein sequence ID" value="MEL0660119.1"/>
    <property type="molecule type" value="Genomic_DNA"/>
</dbReference>
<dbReference type="SUPFAM" id="SSF53098">
    <property type="entry name" value="Ribonuclease H-like"/>
    <property type="match status" value="1"/>
</dbReference>
<comment type="caution">
    <text evidence="1">The sequence shown here is derived from an EMBL/GenBank/DDBJ whole genome shotgun (WGS) entry which is preliminary data.</text>
</comment>